<feature type="compositionally biased region" description="Low complexity" evidence="1">
    <location>
        <begin position="24"/>
        <end position="41"/>
    </location>
</feature>
<dbReference type="AlphaFoldDB" id="A0A8T1HMM0"/>
<evidence type="ECO:0000313" key="2">
    <source>
        <dbReference type="EMBL" id="KAG3213168.1"/>
    </source>
</evidence>
<proteinExistence type="predicted"/>
<protein>
    <submittedName>
        <fullName evidence="2">Uncharacterized protein</fullName>
    </submittedName>
</protein>
<feature type="region of interest" description="Disordered" evidence="1">
    <location>
        <begin position="105"/>
        <end position="218"/>
    </location>
</feature>
<evidence type="ECO:0000256" key="1">
    <source>
        <dbReference type="SAM" id="MobiDB-lite"/>
    </source>
</evidence>
<dbReference type="Proteomes" id="UP000760860">
    <property type="component" value="Unassembled WGS sequence"/>
</dbReference>
<feature type="compositionally biased region" description="Low complexity" evidence="1">
    <location>
        <begin position="116"/>
        <end position="135"/>
    </location>
</feature>
<feature type="region of interest" description="Disordered" evidence="1">
    <location>
        <begin position="24"/>
        <end position="89"/>
    </location>
</feature>
<comment type="caution">
    <text evidence="2">The sequence shown here is derived from an EMBL/GenBank/DDBJ whole genome shotgun (WGS) entry which is preliminary data.</text>
</comment>
<accession>A0A8T1HMM0</accession>
<feature type="compositionally biased region" description="Low complexity" evidence="1">
    <location>
        <begin position="56"/>
        <end position="67"/>
    </location>
</feature>
<name>A0A8T1HMM0_9STRA</name>
<organism evidence="2 3">
    <name type="scientific">Phytophthora cactorum</name>
    <dbReference type="NCBI Taxonomy" id="29920"/>
    <lineage>
        <taxon>Eukaryota</taxon>
        <taxon>Sar</taxon>
        <taxon>Stramenopiles</taxon>
        <taxon>Oomycota</taxon>
        <taxon>Peronosporomycetes</taxon>
        <taxon>Peronosporales</taxon>
        <taxon>Peronosporaceae</taxon>
        <taxon>Phytophthora</taxon>
    </lineage>
</organism>
<sequence>MAVLPEAAAARAGSSMLALRLHSPSYAARSSSPSHAARWSSPDVRVASPSLDARSARTAAVSSRVSAPPEPARFPSAAPEDYHESDEELLNQILDWGDLLLQRPAPARTPNFGDETSSATHAADTSSAASKPASGAGSGGALQELIDEVRLEWSSDGEDGPAENDAAASQLHAGLTDDSDDDDEPIRPRRSRLRRGDEDSSWHPELPRPPGKHPVTNH</sequence>
<reference evidence="2" key="1">
    <citation type="submission" date="2018-05" db="EMBL/GenBank/DDBJ databases">
        <title>Effector identification in a new, highly contiguous assembly of the strawberry crown rot pathogen Phytophthora cactorum.</title>
        <authorList>
            <person name="Armitage A.D."/>
            <person name="Nellist C.F."/>
            <person name="Bates H."/>
            <person name="Vickerstaff R.J."/>
            <person name="Harrison R.J."/>
        </authorList>
    </citation>
    <scope>NUCLEOTIDE SEQUENCE</scope>
    <source>
        <strain evidence="2">P421</strain>
    </source>
</reference>
<gene>
    <name evidence="2" type="ORF">PC129_g15892</name>
</gene>
<feature type="compositionally biased region" description="Basic and acidic residues" evidence="1">
    <location>
        <begin position="194"/>
        <end position="206"/>
    </location>
</feature>
<evidence type="ECO:0000313" key="3">
    <source>
        <dbReference type="Proteomes" id="UP000760860"/>
    </source>
</evidence>
<dbReference type="EMBL" id="RCMV01000762">
    <property type="protein sequence ID" value="KAG3213168.1"/>
    <property type="molecule type" value="Genomic_DNA"/>
</dbReference>